<evidence type="ECO:0000256" key="5">
    <source>
        <dbReference type="HAMAP-Rule" id="MF_00382"/>
    </source>
</evidence>
<dbReference type="PANTHER" id="PTHR10986">
    <property type="entry name" value="39S RIBOSOMAL PROTEIN L20"/>
    <property type="match status" value="1"/>
</dbReference>
<name>A0A1F6NWM5_9BACT</name>
<evidence type="ECO:0000256" key="1">
    <source>
        <dbReference type="ARBA" id="ARBA00007698"/>
    </source>
</evidence>
<dbReference type="AlphaFoldDB" id="A0A1F6NWM5"/>
<dbReference type="GO" id="GO:0003735">
    <property type="term" value="F:structural constituent of ribosome"/>
    <property type="evidence" value="ECO:0007669"/>
    <property type="project" value="InterPro"/>
</dbReference>
<organism evidence="7 8">
    <name type="scientific">Candidatus Magasanikbacteria bacterium RIFOXYC2_FULL_42_28</name>
    <dbReference type="NCBI Taxonomy" id="1798704"/>
    <lineage>
        <taxon>Bacteria</taxon>
        <taxon>Candidatus Magasanikiibacteriota</taxon>
    </lineage>
</organism>
<dbReference type="FunFam" id="1.10.1900.20:FF:000001">
    <property type="entry name" value="50S ribosomal protein L20"/>
    <property type="match status" value="1"/>
</dbReference>
<proteinExistence type="inferred from homology"/>
<dbReference type="GO" id="GO:0005840">
    <property type="term" value="C:ribosome"/>
    <property type="evidence" value="ECO:0007669"/>
    <property type="project" value="UniProtKB-KW"/>
</dbReference>
<evidence type="ECO:0000256" key="2">
    <source>
        <dbReference type="ARBA" id="ARBA00022980"/>
    </source>
</evidence>
<dbReference type="EMBL" id="MFQZ01000004">
    <property type="protein sequence ID" value="OGH88268.1"/>
    <property type="molecule type" value="Genomic_DNA"/>
</dbReference>
<dbReference type="Proteomes" id="UP000177907">
    <property type="component" value="Unassembled WGS sequence"/>
</dbReference>
<comment type="caution">
    <text evidence="7">The sequence shown here is derived from an EMBL/GenBank/DDBJ whole genome shotgun (WGS) entry which is preliminary data.</text>
</comment>
<dbReference type="Pfam" id="PF00453">
    <property type="entry name" value="Ribosomal_L20"/>
    <property type="match status" value="1"/>
</dbReference>
<dbReference type="GO" id="GO:1990904">
    <property type="term" value="C:ribonucleoprotein complex"/>
    <property type="evidence" value="ECO:0007669"/>
    <property type="project" value="UniProtKB-KW"/>
</dbReference>
<keyword evidence="2 5" id="KW-0689">Ribosomal protein</keyword>
<evidence type="ECO:0000256" key="4">
    <source>
        <dbReference type="ARBA" id="ARBA00035172"/>
    </source>
</evidence>
<comment type="similarity">
    <text evidence="1 5 6">Belongs to the bacterial ribosomal protein bL20 family.</text>
</comment>
<evidence type="ECO:0000256" key="6">
    <source>
        <dbReference type="RuleBase" id="RU000560"/>
    </source>
</evidence>
<keyword evidence="5 6" id="KW-0694">RNA-binding</keyword>
<protein>
    <recommendedName>
        <fullName evidence="4 5">Large ribosomal subunit protein bL20</fullName>
    </recommendedName>
</protein>
<keyword evidence="3 5" id="KW-0687">Ribonucleoprotein</keyword>
<sequence>MTRIKGGVLHAKRRRGILKHTKGYMWGRKSKIKVAKTARSKAGQYAFNDRKVKKRTARGLWQIKINAAARKEGISYSKLMDALKKKGIALDRKVLSQIAQNYPALFKQILAVVKP</sequence>
<evidence type="ECO:0000256" key="3">
    <source>
        <dbReference type="ARBA" id="ARBA00023274"/>
    </source>
</evidence>
<dbReference type="GO" id="GO:0006412">
    <property type="term" value="P:translation"/>
    <property type="evidence" value="ECO:0007669"/>
    <property type="project" value="InterPro"/>
</dbReference>
<dbReference type="NCBIfam" id="TIGR01032">
    <property type="entry name" value="rplT_bact"/>
    <property type="match status" value="1"/>
</dbReference>
<dbReference type="GO" id="GO:0019843">
    <property type="term" value="F:rRNA binding"/>
    <property type="evidence" value="ECO:0007669"/>
    <property type="project" value="UniProtKB-UniRule"/>
</dbReference>
<dbReference type="Gene3D" id="1.10.1900.20">
    <property type="entry name" value="Ribosomal protein L20"/>
    <property type="match status" value="1"/>
</dbReference>
<dbReference type="Gene3D" id="6.10.160.10">
    <property type="match status" value="1"/>
</dbReference>
<comment type="function">
    <text evidence="5 6">Binds directly to 23S ribosomal RNA and is necessary for the in vitro assembly process of the 50S ribosomal subunit. It is not involved in the protein synthesizing functions of that subunit.</text>
</comment>
<dbReference type="CDD" id="cd07026">
    <property type="entry name" value="Ribosomal_L20"/>
    <property type="match status" value="1"/>
</dbReference>
<evidence type="ECO:0000313" key="7">
    <source>
        <dbReference type="EMBL" id="OGH88268.1"/>
    </source>
</evidence>
<dbReference type="PRINTS" id="PR00062">
    <property type="entry name" value="RIBOSOMALL20"/>
</dbReference>
<reference evidence="7 8" key="1">
    <citation type="journal article" date="2016" name="Nat. Commun.">
        <title>Thousands of microbial genomes shed light on interconnected biogeochemical processes in an aquifer system.</title>
        <authorList>
            <person name="Anantharaman K."/>
            <person name="Brown C.T."/>
            <person name="Hug L.A."/>
            <person name="Sharon I."/>
            <person name="Castelle C.J."/>
            <person name="Probst A.J."/>
            <person name="Thomas B.C."/>
            <person name="Singh A."/>
            <person name="Wilkins M.J."/>
            <person name="Karaoz U."/>
            <person name="Brodie E.L."/>
            <person name="Williams K.H."/>
            <person name="Hubbard S.S."/>
            <person name="Banfield J.F."/>
        </authorList>
    </citation>
    <scope>NUCLEOTIDE SEQUENCE [LARGE SCALE GENOMIC DNA]</scope>
</reference>
<keyword evidence="5 6" id="KW-0699">rRNA-binding</keyword>
<dbReference type="STRING" id="1798704.A3J93_01985"/>
<dbReference type="SUPFAM" id="SSF74731">
    <property type="entry name" value="Ribosomal protein L20"/>
    <property type="match status" value="1"/>
</dbReference>
<dbReference type="GO" id="GO:0000027">
    <property type="term" value="P:ribosomal large subunit assembly"/>
    <property type="evidence" value="ECO:0007669"/>
    <property type="project" value="UniProtKB-UniRule"/>
</dbReference>
<dbReference type="HAMAP" id="MF_00382">
    <property type="entry name" value="Ribosomal_bL20"/>
    <property type="match status" value="1"/>
</dbReference>
<evidence type="ECO:0000313" key="8">
    <source>
        <dbReference type="Proteomes" id="UP000177907"/>
    </source>
</evidence>
<dbReference type="InterPro" id="IPR005813">
    <property type="entry name" value="Ribosomal_bL20"/>
</dbReference>
<gene>
    <name evidence="5" type="primary">rplT</name>
    <name evidence="7" type="ORF">A3J93_01985</name>
</gene>
<dbReference type="InterPro" id="IPR035566">
    <property type="entry name" value="Ribosomal_protein_bL20_C"/>
</dbReference>
<accession>A0A1F6NWM5</accession>